<comment type="pathway">
    <text evidence="3 15">Cofactor biosynthesis; FMN biosynthesis; FMN from riboflavin (ATP route): step 1/1.</text>
</comment>
<dbReference type="Pfam" id="PF01687">
    <property type="entry name" value="Flavokinase"/>
    <property type="match status" value="1"/>
</dbReference>
<evidence type="ECO:0000256" key="12">
    <source>
        <dbReference type="ARBA" id="ARBA00023268"/>
    </source>
</evidence>
<dbReference type="SUPFAM" id="SSF52374">
    <property type="entry name" value="Nucleotidylyl transferase"/>
    <property type="match status" value="1"/>
</dbReference>
<dbReference type="AlphaFoldDB" id="A0A921FWU1"/>
<dbReference type="GO" id="GO:0005524">
    <property type="term" value="F:ATP binding"/>
    <property type="evidence" value="ECO:0007669"/>
    <property type="project" value="UniProtKB-UniRule"/>
</dbReference>
<dbReference type="Proteomes" id="UP000698173">
    <property type="component" value="Unassembled WGS sequence"/>
</dbReference>
<feature type="domain" description="Riboflavin kinase" evidence="16">
    <location>
        <begin position="185"/>
        <end position="312"/>
    </location>
</feature>
<evidence type="ECO:0000256" key="13">
    <source>
        <dbReference type="ARBA" id="ARBA00047880"/>
    </source>
</evidence>
<keyword evidence="4 15" id="KW-0285">Flavoprotein</keyword>
<evidence type="ECO:0000256" key="5">
    <source>
        <dbReference type="ARBA" id="ARBA00022643"/>
    </source>
</evidence>
<dbReference type="EC" id="2.7.7.2" evidence="15"/>
<proteinExistence type="inferred from homology"/>
<evidence type="ECO:0000256" key="10">
    <source>
        <dbReference type="ARBA" id="ARBA00022827"/>
    </source>
</evidence>
<dbReference type="Gene3D" id="2.40.30.30">
    <property type="entry name" value="Riboflavin kinase-like"/>
    <property type="match status" value="1"/>
</dbReference>
<dbReference type="PANTHER" id="PTHR22749:SF6">
    <property type="entry name" value="RIBOFLAVIN KINASE"/>
    <property type="match status" value="1"/>
</dbReference>
<dbReference type="InterPro" id="IPR023465">
    <property type="entry name" value="Riboflavin_kinase_dom_sf"/>
</dbReference>
<dbReference type="EC" id="2.7.1.26" evidence="15"/>
<keyword evidence="9 15" id="KW-0418">Kinase</keyword>
<comment type="pathway">
    <text evidence="2 15">Cofactor biosynthesis; FAD biosynthesis; FAD from FMN: step 1/1.</text>
</comment>
<dbReference type="InterPro" id="IPR023468">
    <property type="entry name" value="Riboflavin_kinase"/>
</dbReference>
<evidence type="ECO:0000256" key="2">
    <source>
        <dbReference type="ARBA" id="ARBA00004726"/>
    </source>
</evidence>
<dbReference type="SMART" id="SM00904">
    <property type="entry name" value="Flavokinase"/>
    <property type="match status" value="1"/>
</dbReference>
<evidence type="ECO:0000256" key="14">
    <source>
        <dbReference type="ARBA" id="ARBA00049494"/>
    </source>
</evidence>
<dbReference type="NCBIfam" id="TIGR00083">
    <property type="entry name" value="ribF"/>
    <property type="match status" value="1"/>
</dbReference>
<keyword evidence="10 15" id="KW-0274">FAD</keyword>
<dbReference type="NCBIfam" id="NF004162">
    <property type="entry name" value="PRK05627.1-5"/>
    <property type="match status" value="1"/>
</dbReference>
<dbReference type="PIRSF" id="PIRSF004491">
    <property type="entry name" value="FAD_Synth"/>
    <property type="match status" value="1"/>
</dbReference>
<dbReference type="InterPro" id="IPR015865">
    <property type="entry name" value="Riboflavin_kinase_bac/euk"/>
</dbReference>
<evidence type="ECO:0000256" key="15">
    <source>
        <dbReference type="PIRNR" id="PIRNR004491"/>
    </source>
</evidence>
<evidence type="ECO:0000256" key="9">
    <source>
        <dbReference type="ARBA" id="ARBA00022777"/>
    </source>
</evidence>
<evidence type="ECO:0000256" key="11">
    <source>
        <dbReference type="ARBA" id="ARBA00022840"/>
    </source>
</evidence>
<dbReference type="Pfam" id="PF06574">
    <property type="entry name" value="FAD_syn"/>
    <property type="match status" value="1"/>
</dbReference>
<evidence type="ECO:0000256" key="6">
    <source>
        <dbReference type="ARBA" id="ARBA00022679"/>
    </source>
</evidence>
<dbReference type="GO" id="GO:0009231">
    <property type="term" value="P:riboflavin biosynthetic process"/>
    <property type="evidence" value="ECO:0007669"/>
    <property type="project" value="InterPro"/>
</dbReference>
<dbReference type="SUPFAM" id="SSF82114">
    <property type="entry name" value="Riboflavin kinase-like"/>
    <property type="match status" value="1"/>
</dbReference>
<dbReference type="GO" id="GO:0006747">
    <property type="term" value="P:FAD biosynthetic process"/>
    <property type="evidence" value="ECO:0007669"/>
    <property type="project" value="UniProtKB-UniRule"/>
</dbReference>
<keyword evidence="7 15" id="KW-0548">Nucleotidyltransferase</keyword>
<comment type="function">
    <text evidence="1">Catalyzes the phosphorylation of riboflavin to FMN followed by the adenylation of FMN to FAD.</text>
</comment>
<dbReference type="InterPro" id="IPR014729">
    <property type="entry name" value="Rossmann-like_a/b/a_fold"/>
</dbReference>
<gene>
    <name evidence="17" type="ORF">K8V56_01890</name>
</gene>
<comment type="caution">
    <text evidence="17">The sequence shown here is derived from an EMBL/GenBank/DDBJ whole genome shotgun (WGS) entry which is preliminary data.</text>
</comment>
<reference evidence="17" key="2">
    <citation type="submission" date="2021-09" db="EMBL/GenBank/DDBJ databases">
        <authorList>
            <person name="Gilroy R."/>
        </authorList>
    </citation>
    <scope>NUCLEOTIDE SEQUENCE</scope>
    <source>
        <strain evidence="17">CHK171-7178</strain>
    </source>
</reference>
<dbReference type="EMBL" id="DYWT01000026">
    <property type="protein sequence ID" value="HJF30514.1"/>
    <property type="molecule type" value="Genomic_DNA"/>
</dbReference>
<evidence type="ECO:0000256" key="7">
    <source>
        <dbReference type="ARBA" id="ARBA00022695"/>
    </source>
</evidence>
<evidence type="ECO:0000256" key="3">
    <source>
        <dbReference type="ARBA" id="ARBA00005201"/>
    </source>
</evidence>
<keyword evidence="11 15" id="KW-0067">ATP-binding</keyword>
<dbReference type="Gene3D" id="3.40.50.620">
    <property type="entry name" value="HUPs"/>
    <property type="match status" value="1"/>
</dbReference>
<dbReference type="GO" id="GO:0009398">
    <property type="term" value="P:FMN biosynthetic process"/>
    <property type="evidence" value="ECO:0007669"/>
    <property type="project" value="UniProtKB-UniRule"/>
</dbReference>
<dbReference type="NCBIfam" id="NF004160">
    <property type="entry name" value="PRK05627.1-3"/>
    <property type="match status" value="1"/>
</dbReference>
<dbReference type="PANTHER" id="PTHR22749">
    <property type="entry name" value="RIBOFLAVIN KINASE/FMN ADENYLYLTRANSFERASE"/>
    <property type="match status" value="1"/>
</dbReference>
<evidence type="ECO:0000256" key="8">
    <source>
        <dbReference type="ARBA" id="ARBA00022741"/>
    </source>
</evidence>
<evidence type="ECO:0000259" key="16">
    <source>
        <dbReference type="SMART" id="SM00904"/>
    </source>
</evidence>
<keyword evidence="8 15" id="KW-0547">Nucleotide-binding</keyword>
<comment type="catalytic activity">
    <reaction evidence="14 15">
        <text>FMN + ATP + H(+) = FAD + diphosphate</text>
        <dbReference type="Rhea" id="RHEA:17237"/>
        <dbReference type="ChEBI" id="CHEBI:15378"/>
        <dbReference type="ChEBI" id="CHEBI:30616"/>
        <dbReference type="ChEBI" id="CHEBI:33019"/>
        <dbReference type="ChEBI" id="CHEBI:57692"/>
        <dbReference type="ChEBI" id="CHEBI:58210"/>
        <dbReference type="EC" id="2.7.7.2"/>
    </reaction>
</comment>
<name>A0A921FWU1_SPOPS</name>
<comment type="similarity">
    <text evidence="15">Belongs to the ribF family.</text>
</comment>
<keyword evidence="5 15" id="KW-0288">FMN</keyword>
<dbReference type="GO" id="GO:0003919">
    <property type="term" value="F:FMN adenylyltransferase activity"/>
    <property type="evidence" value="ECO:0007669"/>
    <property type="project" value="UniProtKB-UniRule"/>
</dbReference>
<protein>
    <recommendedName>
        <fullName evidence="15">Riboflavin biosynthesis protein</fullName>
    </recommendedName>
    <domain>
        <recommendedName>
            <fullName evidence="15">Riboflavin kinase</fullName>
            <ecNumber evidence="15">2.7.1.26</ecNumber>
        </recommendedName>
        <alternativeName>
            <fullName evidence="15">Flavokinase</fullName>
        </alternativeName>
    </domain>
    <domain>
        <recommendedName>
            <fullName evidence="15">FMN adenylyltransferase</fullName>
            <ecNumber evidence="15">2.7.7.2</ecNumber>
        </recommendedName>
        <alternativeName>
            <fullName evidence="15">FAD pyrophosphorylase</fullName>
        </alternativeName>
        <alternativeName>
            <fullName evidence="15">FAD synthase</fullName>
        </alternativeName>
    </domain>
</protein>
<accession>A0A921FWU1</accession>
<dbReference type="GO" id="GO:0008531">
    <property type="term" value="F:riboflavin kinase activity"/>
    <property type="evidence" value="ECO:0007669"/>
    <property type="project" value="UniProtKB-UniRule"/>
</dbReference>
<evidence type="ECO:0000313" key="18">
    <source>
        <dbReference type="Proteomes" id="UP000698173"/>
    </source>
</evidence>
<keyword evidence="6 15" id="KW-0808">Transferase</keyword>
<dbReference type="InterPro" id="IPR004821">
    <property type="entry name" value="Cyt_trans-like"/>
</dbReference>
<dbReference type="NCBIfam" id="TIGR00125">
    <property type="entry name" value="cyt_tran_rel"/>
    <property type="match status" value="1"/>
</dbReference>
<keyword evidence="12" id="KW-0511">Multifunctional enzyme</keyword>
<reference evidence="17" key="1">
    <citation type="journal article" date="2021" name="PeerJ">
        <title>Extensive microbial diversity within the chicken gut microbiome revealed by metagenomics and culture.</title>
        <authorList>
            <person name="Gilroy R."/>
            <person name="Ravi A."/>
            <person name="Getino M."/>
            <person name="Pursley I."/>
            <person name="Horton D.L."/>
            <person name="Alikhan N.F."/>
            <person name="Baker D."/>
            <person name="Gharbi K."/>
            <person name="Hall N."/>
            <person name="Watson M."/>
            <person name="Adriaenssens E.M."/>
            <person name="Foster-Nyarko E."/>
            <person name="Jarju S."/>
            <person name="Secka A."/>
            <person name="Antonio M."/>
            <person name="Oren A."/>
            <person name="Chaudhuri R.R."/>
            <person name="La Ragione R."/>
            <person name="Hildebrand F."/>
            <person name="Pallen M.J."/>
        </authorList>
    </citation>
    <scope>NUCLEOTIDE SEQUENCE</scope>
    <source>
        <strain evidence="17">CHK171-7178</strain>
    </source>
</reference>
<dbReference type="InterPro" id="IPR002606">
    <property type="entry name" value="Riboflavin_kinase_bac"/>
</dbReference>
<organism evidence="17 18">
    <name type="scientific">Sporosarcina psychrophila</name>
    <name type="common">Bacillus psychrophilus</name>
    <dbReference type="NCBI Taxonomy" id="1476"/>
    <lineage>
        <taxon>Bacteria</taxon>
        <taxon>Bacillati</taxon>
        <taxon>Bacillota</taxon>
        <taxon>Bacilli</taxon>
        <taxon>Bacillales</taxon>
        <taxon>Caryophanaceae</taxon>
        <taxon>Sporosarcina</taxon>
    </lineage>
</organism>
<sequence>MDIYKLHYPGKVSIESEEHFSLALGFFDGLHKGHQTVINEAKRKAEELGIRSAVMTFDPHPSHLFGDGENKVGYITQYAEKARLLRSMGIDALFIVTFDWALASLSPKQFIDVFLKGLHVKHVTAGFDYTFGSKGAGTMEQMAELSGGAFGTTVIKKVTDNEEKISSTRIRKLLAEGNVEETALLLDRPYRTVGIVVDGEKRGRLLGFPTANVMPEKNTVLPANGVYAVHFTVEGKTYQGVCNVGVKPTFHDPSDRQAVVEVHVLDFDGDLYGKEAFVDWIGHIRDEQKFGSIDLLIEQIAKDKNSAVKILEAHR</sequence>
<evidence type="ECO:0000256" key="1">
    <source>
        <dbReference type="ARBA" id="ARBA00002121"/>
    </source>
</evidence>
<comment type="catalytic activity">
    <reaction evidence="13 15">
        <text>riboflavin + ATP = FMN + ADP + H(+)</text>
        <dbReference type="Rhea" id="RHEA:14357"/>
        <dbReference type="ChEBI" id="CHEBI:15378"/>
        <dbReference type="ChEBI" id="CHEBI:30616"/>
        <dbReference type="ChEBI" id="CHEBI:57986"/>
        <dbReference type="ChEBI" id="CHEBI:58210"/>
        <dbReference type="ChEBI" id="CHEBI:456216"/>
        <dbReference type="EC" id="2.7.1.26"/>
    </reaction>
</comment>
<dbReference type="FunFam" id="2.40.30.30:FF:000003">
    <property type="entry name" value="Riboflavin biosynthesis protein"/>
    <property type="match status" value="1"/>
</dbReference>
<dbReference type="InterPro" id="IPR015864">
    <property type="entry name" value="FAD_synthase"/>
</dbReference>
<dbReference type="CDD" id="cd02064">
    <property type="entry name" value="FAD_synthetase_N"/>
    <property type="match status" value="1"/>
</dbReference>
<evidence type="ECO:0000256" key="4">
    <source>
        <dbReference type="ARBA" id="ARBA00022630"/>
    </source>
</evidence>
<dbReference type="FunFam" id="3.40.50.620:FF:000021">
    <property type="entry name" value="Riboflavin biosynthesis protein"/>
    <property type="match status" value="1"/>
</dbReference>
<evidence type="ECO:0000313" key="17">
    <source>
        <dbReference type="EMBL" id="HJF30514.1"/>
    </source>
</evidence>